<dbReference type="Pfam" id="PF20253">
    <property type="entry name" value="DUF6604"/>
    <property type="match status" value="1"/>
</dbReference>
<dbReference type="PIRSF" id="PIRSF028035">
    <property type="entry name" value="UCP028035"/>
    <property type="match status" value="1"/>
</dbReference>
<dbReference type="PANTHER" id="PTHR38795:SF1">
    <property type="entry name" value="DUF6604 DOMAIN-CONTAINING PROTEIN"/>
    <property type="match status" value="1"/>
</dbReference>
<dbReference type="PANTHER" id="PTHR38795">
    <property type="entry name" value="DUF6604 DOMAIN-CONTAINING PROTEIN"/>
    <property type="match status" value="1"/>
</dbReference>
<dbReference type="GeneID" id="87946532"/>
<dbReference type="EMBL" id="CP137310">
    <property type="protein sequence ID" value="WQF85016.1"/>
    <property type="molecule type" value="Genomic_DNA"/>
</dbReference>
<proteinExistence type="predicted"/>
<evidence type="ECO:0000259" key="1">
    <source>
        <dbReference type="Pfam" id="PF20253"/>
    </source>
</evidence>
<dbReference type="InterPro" id="IPR016864">
    <property type="entry name" value="UCP028035"/>
</dbReference>
<dbReference type="InterPro" id="IPR046539">
    <property type="entry name" value="DUF6604"/>
</dbReference>
<accession>A0AAX4IQ23</accession>
<reference evidence="3" key="1">
    <citation type="journal article" date="2023" name="bioRxiv">
        <title>Complete genome of the Medicago anthracnose fungus, Colletotrichum destructivum, reveals a mini-chromosome-like region within a core chromosome.</title>
        <authorList>
            <person name="Lapalu N."/>
            <person name="Simon A."/>
            <person name="Lu A."/>
            <person name="Plaumann P.-L."/>
            <person name="Amselem J."/>
            <person name="Pigne S."/>
            <person name="Auger A."/>
            <person name="Koch C."/>
            <person name="Dallery J.-F."/>
            <person name="O'Connell R.J."/>
        </authorList>
    </citation>
    <scope>NUCLEOTIDE SEQUENCE [LARGE SCALE GENOMIC DNA]</scope>
    <source>
        <strain evidence="3">CBS 520.97</strain>
    </source>
</reference>
<protein>
    <recommendedName>
        <fullName evidence="1">DUF6604 domain-containing protein</fullName>
    </recommendedName>
</protein>
<keyword evidence="3" id="KW-1185">Reference proteome</keyword>
<dbReference type="AlphaFoldDB" id="A0AAX4IQ23"/>
<dbReference type="Proteomes" id="UP001322277">
    <property type="component" value="Chromosome 6"/>
</dbReference>
<dbReference type="KEGG" id="cdet:87946532"/>
<dbReference type="RefSeq" id="XP_062782239.1">
    <property type="nucleotide sequence ID" value="XM_062926188.1"/>
</dbReference>
<feature type="domain" description="DUF6604" evidence="1">
    <location>
        <begin position="8"/>
        <end position="247"/>
    </location>
</feature>
<sequence>MSPVRFNTSGTVTVDEFSAMTRLIGQEMRSIPSVVIEILRSVILARIAHWDGFQQYTEGSAEVLNSHKVDRTFTIALYKAFEAFEALCVEDVQNANQEWPCGAQTCDALEEIVFANDFSIRDIRKLDHEGSDYDSSNVISEFRKRGQKGRSIRNKNKRKKKAEIAEQGAAALGKVPLKEYRFLRTDEELTTEYTMAVRSYFLDCASLRDYLQGIWHEVAYDGLNSVVAGALVQLAFGVVKQTESDVFADFPGQVSYEALERIITRGNAQKAEKEFSAARHALVPDDQSQGSAEAFVDLKEYMLSDAYRNLVDFIVDYQKNRNGFPTMKMLMHTTPWEPGFDLQQATKEERLEWRRVYTINWLFDLVNHYSSPILEQPPGGQNLEDIDWSTRNECLAPKAISGLQDFGAVITSLAMQKPGTQVADRISPFDVFVLQCVVDAFTVSRGWSVDTLKGHVIVAPPQSFDPTREIKMFLRGKNERGDSGCLNSLDRLVGIFEASEEFPKEPEHRQGWLRAIRVFYNSLLLLGDSNRVRTCHSFPSSNFSATHVNGLWKLSPLLCAVSLKDNVELAYRYSMALWDALASITSMVHLYNMLVEKGYMTMPNQLHQSLRSTFRDSFFLNGEVPTYDFAPVLSKRLHDRWDPRLQALKQSQCDDAYKVGGSHNALHLNLLLAFRKRANLLVYGEVGWDIERIPDDLIEPQSSLAMLRISQTKRVVDPQTGKKTFDDTDLIRRARGELKVDDDELFAIANAHVMGGPDSQSDSQLTGEQRLRLVKRDIYNDVCGDSPLSGID</sequence>
<evidence type="ECO:0000313" key="2">
    <source>
        <dbReference type="EMBL" id="WQF85016.1"/>
    </source>
</evidence>
<name>A0AAX4IQ23_9PEZI</name>
<organism evidence="2 3">
    <name type="scientific">Colletotrichum destructivum</name>
    <dbReference type="NCBI Taxonomy" id="34406"/>
    <lineage>
        <taxon>Eukaryota</taxon>
        <taxon>Fungi</taxon>
        <taxon>Dikarya</taxon>
        <taxon>Ascomycota</taxon>
        <taxon>Pezizomycotina</taxon>
        <taxon>Sordariomycetes</taxon>
        <taxon>Hypocreomycetidae</taxon>
        <taxon>Glomerellales</taxon>
        <taxon>Glomerellaceae</taxon>
        <taxon>Colletotrichum</taxon>
        <taxon>Colletotrichum destructivum species complex</taxon>
    </lineage>
</organism>
<evidence type="ECO:0000313" key="3">
    <source>
        <dbReference type="Proteomes" id="UP001322277"/>
    </source>
</evidence>
<gene>
    <name evidence="2" type="ORF">CDEST_10030</name>
</gene>